<dbReference type="GO" id="GO:0098552">
    <property type="term" value="C:side of membrane"/>
    <property type="evidence" value="ECO:0007669"/>
    <property type="project" value="UniProtKB-KW"/>
</dbReference>
<accession>A0A1J0R5E5</accession>
<evidence type="ECO:0000256" key="3">
    <source>
        <dbReference type="ARBA" id="ARBA00022475"/>
    </source>
</evidence>
<dbReference type="AlphaFoldDB" id="A0A1J0R5E5"/>
<evidence type="ECO:0000256" key="6">
    <source>
        <dbReference type="ARBA" id="ARBA00023136"/>
    </source>
</evidence>
<feature type="domain" description="Trypanosome variant surface glycoprotein B-type N-terminal" evidence="12">
    <location>
        <begin position="17"/>
        <end position="367"/>
    </location>
</feature>
<dbReference type="VEuPathDB" id="TriTrypDB:Tb11.v5.0919"/>
<feature type="compositionally biased region" description="Basic and acidic residues" evidence="9">
    <location>
        <begin position="435"/>
        <end position="447"/>
    </location>
</feature>
<protein>
    <submittedName>
        <fullName evidence="13">Variant surface glycoprotein 1125.181</fullName>
    </submittedName>
</protein>
<keyword evidence="6" id="KW-0472">Membrane</keyword>
<dbReference type="InterPro" id="IPR025932">
    <property type="entry name" value="Trypano_VSG_B_N_dom"/>
</dbReference>
<dbReference type="InterPro" id="IPR019609">
    <property type="entry name" value="Variant_surf_glycoprt_trypan_C"/>
</dbReference>
<keyword evidence="8" id="KW-0449">Lipoprotein</keyword>
<feature type="compositionally biased region" description="Basic and acidic residues" evidence="9">
    <location>
        <begin position="467"/>
        <end position="482"/>
    </location>
</feature>
<evidence type="ECO:0000256" key="8">
    <source>
        <dbReference type="ARBA" id="ARBA00023288"/>
    </source>
</evidence>
<proteinExistence type="predicted"/>
<sequence length="515" mass="54780">MGKAALAILSLISVYVNLRQTTAAIPTGANRQEHAVLCKFLAIAEGSLDLTQPTALNTGDYELLQALNLSTSSAAWQSMIYKDKSQKTLHADPNAAGKGNIGYEEYWSDWKKAALDVLEDGGRAEVKALKIGQLTPDQRTAANQLIRKFAKKARDIKTSFPPISEAAQARNAAEAKTALKMAVYGADVINREAATSNNAFGADTKTTPRATVCEAQNLNQRAKTVLTTLTCLCEKAAATEVTDGACTKEAEGGTGWNAAANKAPDADLVKIVKTCPQPRKKPYTFDDINTAIADLRALIHTSGSDGYLGAKIGASCDGKNTGRVCIKISGYEAAGAGGLDKITWVSAFSTLAGHMQERAAQVAAGERNNKILGELANEAKHEIESAKAIQWSRIRSTTQSTTTPDKTTAESKACHQYDTNKTCVQNNCKWEAKDGKSETEGECKPKGGEGQTNAGTGEGAAGTTNSETKKCSDKTKQEECKDGCNWDGKECKDSSFLLSKQFALSVVSAFVALLL</sequence>
<organism evidence="13">
    <name type="scientific">Trypanosoma brucei</name>
    <dbReference type="NCBI Taxonomy" id="5691"/>
    <lineage>
        <taxon>Eukaryota</taxon>
        <taxon>Discoba</taxon>
        <taxon>Euglenozoa</taxon>
        <taxon>Kinetoplastea</taxon>
        <taxon>Metakinetoplastina</taxon>
        <taxon>Trypanosomatida</taxon>
        <taxon>Trypanosomatidae</taxon>
        <taxon>Trypanosoma</taxon>
    </lineage>
</organism>
<feature type="domain" description="Trypanosome variant surface glycoprotein C-terminal" evidence="11">
    <location>
        <begin position="414"/>
        <end position="514"/>
    </location>
</feature>
<evidence type="ECO:0000259" key="11">
    <source>
        <dbReference type="Pfam" id="PF10659"/>
    </source>
</evidence>
<keyword evidence="7" id="KW-0325">Glycoprotein</keyword>
<evidence type="ECO:0000256" key="5">
    <source>
        <dbReference type="ARBA" id="ARBA00022729"/>
    </source>
</evidence>
<dbReference type="VEuPathDB" id="TriTrypDB:Tb427_000612300"/>
<dbReference type="VEuPathDB" id="TriTrypDB:Tb1125.Tb11.v5.0974"/>
<dbReference type="Pfam" id="PF13206">
    <property type="entry name" value="VSG_B"/>
    <property type="match status" value="1"/>
</dbReference>
<keyword evidence="4" id="KW-0336">GPI-anchor</keyword>
<evidence type="ECO:0000256" key="7">
    <source>
        <dbReference type="ARBA" id="ARBA00023180"/>
    </source>
</evidence>
<keyword evidence="5 10" id="KW-0732">Signal</keyword>
<evidence type="ECO:0000256" key="10">
    <source>
        <dbReference type="SAM" id="SignalP"/>
    </source>
</evidence>
<keyword evidence="3" id="KW-1003">Cell membrane</keyword>
<evidence type="ECO:0000256" key="9">
    <source>
        <dbReference type="SAM" id="MobiDB-lite"/>
    </source>
</evidence>
<name>A0A1J0R5E5_9TRYP</name>
<dbReference type="Pfam" id="PF10659">
    <property type="entry name" value="Trypan_glycop_C"/>
    <property type="match status" value="1"/>
</dbReference>
<comment type="subcellular location">
    <subcellularLocation>
        <location evidence="2">Cell membrane</location>
        <topology evidence="2">Lipid-anchor</topology>
        <topology evidence="2">GPI-anchor</topology>
    </subcellularLocation>
</comment>
<comment type="function">
    <text evidence="1">VSG forms a coat on the surface of the parasite. The trypanosome evades the immune response of the host by expressing a series of antigenically distinct VSGs from an estimated 1000 VSG genes.</text>
</comment>
<dbReference type="GO" id="GO:0005886">
    <property type="term" value="C:plasma membrane"/>
    <property type="evidence" value="ECO:0007669"/>
    <property type="project" value="UniProtKB-SubCell"/>
</dbReference>
<feature type="region of interest" description="Disordered" evidence="9">
    <location>
        <begin position="435"/>
        <end position="482"/>
    </location>
</feature>
<feature type="compositionally biased region" description="Low complexity" evidence="9">
    <location>
        <begin position="451"/>
        <end position="466"/>
    </location>
</feature>
<reference evidence="13" key="1">
    <citation type="submission" date="2016-08" db="EMBL/GenBank/DDBJ databases">
        <title>VSG repertoire of Trypanosoma brucei EATRO 1125.</title>
        <authorList>
            <person name="Cross G.A."/>
        </authorList>
    </citation>
    <scope>NUCLEOTIDE SEQUENCE</scope>
    <source>
        <strain evidence="13">EATRO 1125</strain>
    </source>
</reference>
<evidence type="ECO:0000256" key="1">
    <source>
        <dbReference type="ARBA" id="ARBA00002523"/>
    </source>
</evidence>
<evidence type="ECO:0000256" key="2">
    <source>
        <dbReference type="ARBA" id="ARBA00004609"/>
    </source>
</evidence>
<dbReference type="EMBL" id="KX699071">
    <property type="protein sequence ID" value="APD73027.1"/>
    <property type="molecule type" value="Genomic_DNA"/>
</dbReference>
<feature type="chain" id="PRO_5009615375" evidence="10">
    <location>
        <begin position="24"/>
        <end position="515"/>
    </location>
</feature>
<evidence type="ECO:0000256" key="4">
    <source>
        <dbReference type="ARBA" id="ARBA00022622"/>
    </source>
</evidence>
<feature type="signal peptide" evidence="10">
    <location>
        <begin position="1"/>
        <end position="23"/>
    </location>
</feature>
<evidence type="ECO:0000313" key="13">
    <source>
        <dbReference type="EMBL" id="APD73027.1"/>
    </source>
</evidence>
<evidence type="ECO:0000259" key="12">
    <source>
        <dbReference type="Pfam" id="PF13206"/>
    </source>
</evidence>